<comment type="caution">
    <text evidence="3">The sequence shown here is derived from an EMBL/GenBank/DDBJ whole genome shotgun (WGS) entry which is preliminary data.</text>
</comment>
<dbReference type="SUPFAM" id="SSF56219">
    <property type="entry name" value="DNase I-like"/>
    <property type="match status" value="1"/>
</dbReference>
<feature type="signal peptide" evidence="1">
    <location>
        <begin position="1"/>
        <end position="19"/>
    </location>
</feature>
<reference evidence="3 4" key="1">
    <citation type="submission" date="2022-10" db="EMBL/GenBank/DDBJ databases">
        <title>Alteromonas sp. chi3 Genome sequencing.</title>
        <authorList>
            <person name="Park S."/>
        </authorList>
    </citation>
    <scope>NUCLEOTIDE SEQUENCE [LARGE SCALE GENOMIC DNA]</scope>
    <source>
        <strain evidence="4">chi3</strain>
    </source>
</reference>
<dbReference type="Proteomes" id="UP001218788">
    <property type="component" value="Unassembled WGS sequence"/>
</dbReference>
<keyword evidence="3" id="KW-0378">Hydrolase</keyword>
<evidence type="ECO:0000259" key="2">
    <source>
        <dbReference type="Pfam" id="PF03372"/>
    </source>
</evidence>
<feature type="chain" id="PRO_5045171699" evidence="1">
    <location>
        <begin position="20"/>
        <end position="394"/>
    </location>
</feature>
<evidence type="ECO:0000313" key="3">
    <source>
        <dbReference type="EMBL" id="MDC8830695.1"/>
    </source>
</evidence>
<protein>
    <submittedName>
        <fullName evidence="3">Endonuclease/exonuclease/phosphatase family protein</fullName>
    </submittedName>
</protein>
<organism evidence="3 4">
    <name type="scientific">Alteromonas gilva</name>
    <dbReference type="NCBI Taxonomy" id="2987522"/>
    <lineage>
        <taxon>Bacteria</taxon>
        <taxon>Pseudomonadati</taxon>
        <taxon>Pseudomonadota</taxon>
        <taxon>Gammaproteobacteria</taxon>
        <taxon>Alteromonadales</taxon>
        <taxon>Alteromonadaceae</taxon>
        <taxon>Alteromonas/Salinimonas group</taxon>
        <taxon>Alteromonas</taxon>
    </lineage>
</organism>
<keyword evidence="4" id="KW-1185">Reference proteome</keyword>
<gene>
    <name evidence="3" type="ORF">OIK42_07965</name>
</gene>
<keyword evidence="3" id="KW-0255">Endonuclease</keyword>
<dbReference type="InterPro" id="IPR036691">
    <property type="entry name" value="Endo/exonu/phosph_ase_sf"/>
</dbReference>
<evidence type="ECO:0000256" key="1">
    <source>
        <dbReference type="SAM" id="SignalP"/>
    </source>
</evidence>
<keyword evidence="3" id="KW-0540">Nuclease</keyword>
<dbReference type="EMBL" id="JAQQXP010000001">
    <property type="protein sequence ID" value="MDC8830695.1"/>
    <property type="molecule type" value="Genomic_DNA"/>
</dbReference>
<evidence type="ECO:0000313" key="4">
    <source>
        <dbReference type="Proteomes" id="UP001218788"/>
    </source>
</evidence>
<dbReference type="Gene3D" id="3.60.10.10">
    <property type="entry name" value="Endonuclease/exonuclease/phosphatase"/>
    <property type="match status" value="1"/>
</dbReference>
<feature type="domain" description="Endonuclease/exonuclease/phosphatase" evidence="2">
    <location>
        <begin position="30"/>
        <end position="383"/>
    </location>
</feature>
<accession>A0ABT5L0Z6</accession>
<dbReference type="InterPro" id="IPR005135">
    <property type="entry name" value="Endo/exonuclease/phosphatase"/>
</dbReference>
<name>A0ABT5L0Z6_9ALTE</name>
<proteinExistence type="predicted"/>
<sequence length="394" mass="44125">MNRSAFTAFFILIFALFYASDSHSETLRVATFNVSMEASNYSQDDTENPAGDILLTHLKSAQHPQIRNIAEIIQRTAPDIILLNEFDYYPNASPSAAALFVTNYLNVSQQGQTPIDYPYQYIAPVNTGVPTPFDLDNNGEKTGHGGDAYGWGLYPGQYGMALLSRYPIDVDAIRTFQLFRWQDMPGAQQPVDPVSGEAWYNQQEWAALRLSSKSHWDIPVNVKGKTVHILAMHPTPPTFDGPEDRNGKRNHDEIRLMADYLLPSTADYIYDDTGREGGFTGQRFVLAGDFNAADTGDKYRPGVIEQLTEHPLVNNSVIPISEGGAESHSMHESNRFTAYWGARADYVLPSQFGFKVTAAGVFWPRKSSALYRLVKDRQRSSDHRLVWVDLALTD</sequence>
<dbReference type="GO" id="GO:0004519">
    <property type="term" value="F:endonuclease activity"/>
    <property type="evidence" value="ECO:0007669"/>
    <property type="project" value="UniProtKB-KW"/>
</dbReference>
<keyword evidence="1" id="KW-0732">Signal</keyword>
<dbReference type="RefSeq" id="WP_273639614.1">
    <property type="nucleotide sequence ID" value="NZ_JAQQXP010000001.1"/>
</dbReference>
<dbReference type="Pfam" id="PF03372">
    <property type="entry name" value="Exo_endo_phos"/>
    <property type="match status" value="1"/>
</dbReference>